<evidence type="ECO:0000313" key="2">
    <source>
        <dbReference type="Proteomes" id="UP000321181"/>
    </source>
</evidence>
<name>A0A512D910_9CELL</name>
<dbReference type="Proteomes" id="UP000321181">
    <property type="component" value="Unassembled WGS sequence"/>
</dbReference>
<sequence>MLSPEPMAGDVLGTLAQQMPNGPLMVQVDATKSLAQQADMLVQAFELVFNEPPTLRWAYRSISTGHGQVLTFRTYTVRPS</sequence>
<gene>
    <name evidence="1" type="ORF">CAE01nite_06990</name>
</gene>
<reference evidence="1 2" key="1">
    <citation type="submission" date="2019-07" db="EMBL/GenBank/DDBJ databases">
        <title>Whole genome shotgun sequence of Cellulomonas aerilata NBRC 106308.</title>
        <authorList>
            <person name="Hosoyama A."/>
            <person name="Uohara A."/>
            <person name="Ohji S."/>
            <person name="Ichikawa N."/>
        </authorList>
    </citation>
    <scope>NUCLEOTIDE SEQUENCE [LARGE SCALE GENOMIC DNA]</scope>
    <source>
        <strain evidence="1 2">NBRC 106308</strain>
    </source>
</reference>
<evidence type="ECO:0000313" key="1">
    <source>
        <dbReference type="EMBL" id="GEO32974.1"/>
    </source>
</evidence>
<proteinExistence type="predicted"/>
<comment type="caution">
    <text evidence="1">The sequence shown here is derived from an EMBL/GenBank/DDBJ whole genome shotgun (WGS) entry which is preliminary data.</text>
</comment>
<organism evidence="1 2">
    <name type="scientific">Cellulomonas aerilata</name>
    <dbReference type="NCBI Taxonomy" id="515326"/>
    <lineage>
        <taxon>Bacteria</taxon>
        <taxon>Bacillati</taxon>
        <taxon>Actinomycetota</taxon>
        <taxon>Actinomycetes</taxon>
        <taxon>Micrococcales</taxon>
        <taxon>Cellulomonadaceae</taxon>
        <taxon>Cellulomonas</taxon>
    </lineage>
</organism>
<dbReference type="EMBL" id="BJYY01000002">
    <property type="protein sequence ID" value="GEO32974.1"/>
    <property type="molecule type" value="Genomic_DNA"/>
</dbReference>
<protein>
    <submittedName>
        <fullName evidence="1">Uncharacterized protein</fullName>
    </submittedName>
</protein>
<dbReference type="AlphaFoldDB" id="A0A512D910"/>
<accession>A0A512D910</accession>
<keyword evidence="2" id="KW-1185">Reference proteome</keyword>